<reference evidence="3" key="2">
    <citation type="journal article" date="2021" name="Polymers (Basel)">
        <title>Highly Stretchable Bacterial Cellulose Produced by Komagataeibacter hansenii SI1.</title>
        <authorList>
            <person name="Cielecka I."/>
            <person name="Ryngajllo M."/>
            <person name="Maniukiewicz W."/>
            <person name="Bielecki S."/>
        </authorList>
    </citation>
    <scope>NUCLEOTIDE SEQUENCE</scope>
    <source>
        <strain evidence="3">SI1</strain>
    </source>
</reference>
<keyword evidence="1" id="KW-0472">Membrane</keyword>
<gene>
    <name evidence="2" type="ORF">GHA01_05740</name>
    <name evidence="3" type="ORF">K1W68_08670</name>
</gene>
<dbReference type="RefSeq" id="WP_003621177.1">
    <property type="nucleotide sequence ID" value="NZ_BJNN01000040.1"/>
</dbReference>
<organism evidence="3 5">
    <name type="scientific">Novacetimonas hansenii</name>
    <name type="common">Komagataeibacter hansenii</name>
    <dbReference type="NCBI Taxonomy" id="436"/>
    <lineage>
        <taxon>Bacteria</taxon>
        <taxon>Pseudomonadati</taxon>
        <taxon>Pseudomonadota</taxon>
        <taxon>Alphaproteobacteria</taxon>
        <taxon>Acetobacterales</taxon>
        <taxon>Acetobacteraceae</taxon>
        <taxon>Novacetimonas</taxon>
    </lineage>
</organism>
<reference evidence="2 4" key="1">
    <citation type="submission" date="2019-06" db="EMBL/GenBank/DDBJ databases">
        <title>Whole genome shotgun sequence of Komagataeibacter hansenii NBRC 14820.</title>
        <authorList>
            <person name="Hosoyama A."/>
            <person name="Uohara A."/>
            <person name="Ohji S."/>
            <person name="Ichikawa N."/>
        </authorList>
    </citation>
    <scope>NUCLEOTIDE SEQUENCE [LARGE SCALE GENOMIC DNA]</scope>
    <source>
        <strain evidence="2 4">NBRC 14820</strain>
    </source>
</reference>
<evidence type="ECO:0000313" key="5">
    <source>
        <dbReference type="Proteomes" id="UP001202887"/>
    </source>
</evidence>
<dbReference type="AlphaFoldDB" id="A0AAW5ERY2"/>
<keyword evidence="1" id="KW-0812">Transmembrane</keyword>
<dbReference type="EMBL" id="JAIBCX010000019">
    <property type="protein sequence ID" value="MCJ8354060.1"/>
    <property type="molecule type" value="Genomic_DNA"/>
</dbReference>
<accession>A0AAW5ERY2</accession>
<dbReference type="Proteomes" id="UP000319478">
    <property type="component" value="Unassembled WGS sequence"/>
</dbReference>
<dbReference type="EMBL" id="BJNN01000040">
    <property type="protein sequence ID" value="GEC62725.1"/>
    <property type="molecule type" value="Genomic_DNA"/>
</dbReference>
<proteinExistence type="predicted"/>
<sequence>MGIAGVFLAFMAGTYVTEVIFPHMSGYCRTLEGFYLAFAMVALVLGITRRDRTPTVPDAAGK</sequence>
<keyword evidence="1" id="KW-1133">Transmembrane helix</keyword>
<evidence type="ECO:0000313" key="3">
    <source>
        <dbReference type="EMBL" id="MCJ8354060.1"/>
    </source>
</evidence>
<feature type="transmembrane region" description="Helical" evidence="1">
    <location>
        <begin position="32"/>
        <end position="48"/>
    </location>
</feature>
<dbReference type="Proteomes" id="UP001202887">
    <property type="component" value="Unassembled WGS sequence"/>
</dbReference>
<keyword evidence="4" id="KW-1185">Reference proteome</keyword>
<dbReference type="GeneID" id="61366781"/>
<reference evidence="3" key="3">
    <citation type="submission" date="2022-03" db="EMBL/GenBank/DDBJ databases">
        <authorList>
            <person name="Ryngajllo M."/>
            <person name="Jacek P."/>
            <person name="Kubiak K."/>
        </authorList>
    </citation>
    <scope>NUCLEOTIDE SEQUENCE</scope>
    <source>
        <strain evidence="3">SI1</strain>
    </source>
</reference>
<protein>
    <submittedName>
        <fullName evidence="3">Uncharacterized protein</fullName>
    </submittedName>
</protein>
<evidence type="ECO:0000313" key="4">
    <source>
        <dbReference type="Proteomes" id="UP000319478"/>
    </source>
</evidence>
<name>A0AAW5ERY2_NOVHA</name>
<comment type="caution">
    <text evidence="3">The sequence shown here is derived from an EMBL/GenBank/DDBJ whole genome shotgun (WGS) entry which is preliminary data.</text>
</comment>
<evidence type="ECO:0000313" key="2">
    <source>
        <dbReference type="EMBL" id="GEC62725.1"/>
    </source>
</evidence>
<evidence type="ECO:0000256" key="1">
    <source>
        <dbReference type="SAM" id="Phobius"/>
    </source>
</evidence>